<dbReference type="InterPro" id="IPR052017">
    <property type="entry name" value="TSUP"/>
</dbReference>
<keyword evidence="3" id="KW-1003">Cell membrane</keyword>
<gene>
    <name evidence="8" type="ORF">B1B_13234</name>
</gene>
<keyword evidence="6 7" id="KW-0472">Membrane</keyword>
<feature type="transmembrane region" description="Helical" evidence="7">
    <location>
        <begin position="95"/>
        <end position="114"/>
    </location>
</feature>
<dbReference type="EMBL" id="AUZY01008709">
    <property type="protein sequence ID" value="EQD45052.1"/>
    <property type="molecule type" value="Genomic_DNA"/>
</dbReference>
<reference evidence="8" key="1">
    <citation type="submission" date="2013-08" db="EMBL/GenBank/DDBJ databases">
        <authorList>
            <person name="Mendez C."/>
            <person name="Richter M."/>
            <person name="Ferrer M."/>
            <person name="Sanchez J."/>
        </authorList>
    </citation>
    <scope>NUCLEOTIDE SEQUENCE</scope>
</reference>
<evidence type="ECO:0000256" key="5">
    <source>
        <dbReference type="ARBA" id="ARBA00022989"/>
    </source>
</evidence>
<name>T0ZKT6_9ZZZZ</name>
<dbReference type="InterPro" id="IPR002781">
    <property type="entry name" value="TM_pro_TauE-like"/>
</dbReference>
<reference evidence="8" key="2">
    <citation type="journal article" date="2014" name="ISME J.">
        <title>Microbial stratification in low pH oxic and suboxic macroscopic growths along an acid mine drainage.</title>
        <authorList>
            <person name="Mendez-Garcia C."/>
            <person name="Mesa V."/>
            <person name="Sprenger R.R."/>
            <person name="Richter M."/>
            <person name="Diez M.S."/>
            <person name="Solano J."/>
            <person name="Bargiela R."/>
            <person name="Golyshina O.V."/>
            <person name="Manteca A."/>
            <person name="Ramos J.L."/>
            <person name="Gallego J.R."/>
            <person name="Llorente I."/>
            <person name="Martins Dos Santos V.A."/>
            <person name="Jensen O.N."/>
            <person name="Pelaez A.I."/>
            <person name="Sanchez J."/>
            <person name="Ferrer M."/>
        </authorList>
    </citation>
    <scope>NUCLEOTIDE SEQUENCE</scope>
</reference>
<comment type="subcellular location">
    <subcellularLocation>
        <location evidence="1">Cell membrane</location>
        <topology evidence="1">Multi-pass membrane protein</topology>
    </subcellularLocation>
</comment>
<keyword evidence="2" id="KW-0813">Transport</keyword>
<dbReference type="Pfam" id="PF01925">
    <property type="entry name" value="TauE"/>
    <property type="match status" value="1"/>
</dbReference>
<evidence type="ECO:0000256" key="7">
    <source>
        <dbReference type="SAM" id="Phobius"/>
    </source>
</evidence>
<organism evidence="8">
    <name type="scientific">mine drainage metagenome</name>
    <dbReference type="NCBI Taxonomy" id="410659"/>
    <lineage>
        <taxon>unclassified sequences</taxon>
        <taxon>metagenomes</taxon>
        <taxon>ecological metagenomes</taxon>
    </lineage>
</organism>
<proteinExistence type="predicted"/>
<feature type="transmembrane region" description="Helical" evidence="7">
    <location>
        <begin position="41"/>
        <end position="61"/>
    </location>
</feature>
<evidence type="ECO:0000313" key="8">
    <source>
        <dbReference type="EMBL" id="EQD45052.1"/>
    </source>
</evidence>
<accession>T0ZKT6</accession>
<dbReference type="PANTHER" id="PTHR30269">
    <property type="entry name" value="TRANSMEMBRANE PROTEIN YFCA"/>
    <property type="match status" value="1"/>
</dbReference>
<evidence type="ECO:0000256" key="3">
    <source>
        <dbReference type="ARBA" id="ARBA00022475"/>
    </source>
</evidence>
<dbReference type="GO" id="GO:0005886">
    <property type="term" value="C:plasma membrane"/>
    <property type="evidence" value="ECO:0007669"/>
    <property type="project" value="UniProtKB-SubCell"/>
</dbReference>
<dbReference type="PANTHER" id="PTHR30269:SF23">
    <property type="entry name" value="MEMBRANE TRANSPORTER PROTEIN YDHB-RELATED"/>
    <property type="match status" value="1"/>
</dbReference>
<evidence type="ECO:0000256" key="2">
    <source>
        <dbReference type="ARBA" id="ARBA00022448"/>
    </source>
</evidence>
<keyword evidence="5 7" id="KW-1133">Transmembrane helix</keyword>
<evidence type="ECO:0000256" key="6">
    <source>
        <dbReference type="ARBA" id="ARBA00023136"/>
    </source>
</evidence>
<comment type="caution">
    <text evidence="8">The sequence shown here is derived from an EMBL/GenBank/DDBJ whole genome shotgun (WGS) entry which is preliminary data.</text>
</comment>
<keyword evidence="4 7" id="KW-0812">Transmembrane</keyword>
<evidence type="ECO:0000256" key="4">
    <source>
        <dbReference type="ARBA" id="ARBA00022692"/>
    </source>
</evidence>
<evidence type="ECO:0000256" key="1">
    <source>
        <dbReference type="ARBA" id="ARBA00004651"/>
    </source>
</evidence>
<feature type="non-terminal residue" evidence="8">
    <location>
        <position position="1"/>
    </location>
</feature>
<feature type="transmembrane region" description="Helical" evidence="7">
    <location>
        <begin position="6"/>
        <end position="34"/>
    </location>
</feature>
<protein>
    <submittedName>
        <fullName evidence="8">Permease</fullName>
    </submittedName>
</protein>
<feature type="transmembrane region" description="Helical" evidence="7">
    <location>
        <begin position="67"/>
        <end position="88"/>
    </location>
</feature>
<sequence>LIFIALSSVFAGFVGALAGLGGGVFIVPILTLIFHVSFATAIGASIVSVIATSSGAAAVYVRDHMTNLRVGMFLEIATTTGAVCGALVSSMLNDTVLFIVFGVILLISAIPLVMRLGEELPRGVQNDKWAGRLKLPGTYSDRRTHENVPYHVAHVPIGFGMMYVAGLISGLLGIGSGTFKVLAMDTAMRLPMKVSTTTSNFMIG</sequence>
<feature type="transmembrane region" description="Helical" evidence="7">
    <location>
        <begin position="157"/>
        <end position="183"/>
    </location>
</feature>
<dbReference type="AlphaFoldDB" id="T0ZKT6"/>